<keyword evidence="1" id="KW-0418">Kinase</keyword>
<feature type="domain" description="Histidine kinase/HSP90-like ATPase" evidence="2">
    <location>
        <begin position="11"/>
        <end position="123"/>
    </location>
</feature>
<comment type="caution">
    <text evidence="3">The sequence shown here is derived from an EMBL/GenBank/DDBJ whole genome shotgun (WGS) entry which is preliminary data.</text>
</comment>
<dbReference type="PANTHER" id="PTHR35526">
    <property type="entry name" value="ANTI-SIGMA-F FACTOR RSBW-RELATED"/>
    <property type="match status" value="1"/>
</dbReference>
<name>A0ABP4W5K3_9ACTN</name>
<dbReference type="InterPro" id="IPR036890">
    <property type="entry name" value="HATPase_C_sf"/>
</dbReference>
<organism evidence="3 4">
    <name type="scientific">Luedemannella helvata</name>
    <dbReference type="NCBI Taxonomy" id="349315"/>
    <lineage>
        <taxon>Bacteria</taxon>
        <taxon>Bacillati</taxon>
        <taxon>Actinomycetota</taxon>
        <taxon>Actinomycetes</taxon>
        <taxon>Micromonosporales</taxon>
        <taxon>Micromonosporaceae</taxon>
        <taxon>Luedemannella</taxon>
    </lineage>
</organism>
<dbReference type="SUPFAM" id="SSF55874">
    <property type="entry name" value="ATPase domain of HSP90 chaperone/DNA topoisomerase II/histidine kinase"/>
    <property type="match status" value="1"/>
</dbReference>
<dbReference type="EMBL" id="BAAALS010000005">
    <property type="protein sequence ID" value="GAA1743903.1"/>
    <property type="molecule type" value="Genomic_DNA"/>
</dbReference>
<protein>
    <recommendedName>
        <fullName evidence="2">Histidine kinase/HSP90-like ATPase domain-containing protein</fullName>
    </recommendedName>
</protein>
<reference evidence="4" key="1">
    <citation type="journal article" date="2019" name="Int. J. Syst. Evol. Microbiol.">
        <title>The Global Catalogue of Microorganisms (GCM) 10K type strain sequencing project: providing services to taxonomists for standard genome sequencing and annotation.</title>
        <authorList>
            <consortium name="The Broad Institute Genomics Platform"/>
            <consortium name="The Broad Institute Genome Sequencing Center for Infectious Disease"/>
            <person name="Wu L."/>
            <person name="Ma J."/>
        </authorList>
    </citation>
    <scope>NUCLEOTIDE SEQUENCE [LARGE SCALE GENOMIC DNA]</scope>
    <source>
        <strain evidence="4">JCM 13249</strain>
    </source>
</reference>
<evidence type="ECO:0000313" key="4">
    <source>
        <dbReference type="Proteomes" id="UP001500655"/>
    </source>
</evidence>
<sequence>MSPAADSMFYAAAADLVAVRAFVRARGLALGLATGRADLLTLAVSELATNTLMHTAGGGHVRVWFDGGQVVCDVVDGGPDRSVAGAMPAASAEGGRGLAIVGLICDDVTTHPVIGGTLVRLRFSP</sequence>
<evidence type="ECO:0000256" key="1">
    <source>
        <dbReference type="ARBA" id="ARBA00022527"/>
    </source>
</evidence>
<keyword evidence="1" id="KW-0808">Transferase</keyword>
<dbReference type="Pfam" id="PF13581">
    <property type="entry name" value="HATPase_c_2"/>
    <property type="match status" value="1"/>
</dbReference>
<gene>
    <name evidence="3" type="ORF">GCM10009681_13370</name>
</gene>
<dbReference type="InterPro" id="IPR050267">
    <property type="entry name" value="Anti-sigma-factor_SerPK"/>
</dbReference>
<keyword evidence="4" id="KW-1185">Reference proteome</keyword>
<dbReference type="InterPro" id="IPR003594">
    <property type="entry name" value="HATPase_dom"/>
</dbReference>
<accession>A0ABP4W5K3</accession>
<dbReference type="Proteomes" id="UP001500655">
    <property type="component" value="Unassembled WGS sequence"/>
</dbReference>
<evidence type="ECO:0000259" key="2">
    <source>
        <dbReference type="Pfam" id="PF13581"/>
    </source>
</evidence>
<evidence type="ECO:0000313" key="3">
    <source>
        <dbReference type="EMBL" id="GAA1743903.1"/>
    </source>
</evidence>
<dbReference type="Gene3D" id="3.30.565.10">
    <property type="entry name" value="Histidine kinase-like ATPase, C-terminal domain"/>
    <property type="match status" value="1"/>
</dbReference>
<dbReference type="RefSeq" id="WP_344077999.1">
    <property type="nucleotide sequence ID" value="NZ_BAAALS010000005.1"/>
</dbReference>
<proteinExistence type="predicted"/>
<keyword evidence="1" id="KW-0723">Serine/threonine-protein kinase</keyword>
<dbReference type="CDD" id="cd16936">
    <property type="entry name" value="HATPase_RsbW-like"/>
    <property type="match status" value="1"/>
</dbReference>
<dbReference type="PANTHER" id="PTHR35526:SF3">
    <property type="entry name" value="ANTI-SIGMA-F FACTOR RSBW"/>
    <property type="match status" value="1"/>
</dbReference>